<feature type="transmembrane region" description="Helical" evidence="1">
    <location>
        <begin position="21"/>
        <end position="40"/>
    </location>
</feature>
<proteinExistence type="predicted"/>
<evidence type="ECO:0000313" key="2">
    <source>
        <dbReference type="EMBL" id="CAG9327488.1"/>
    </source>
</evidence>
<dbReference type="EMBL" id="CAJZBQ010000043">
    <property type="protein sequence ID" value="CAG9327488.1"/>
    <property type="molecule type" value="Genomic_DNA"/>
</dbReference>
<dbReference type="Proteomes" id="UP001162131">
    <property type="component" value="Unassembled WGS sequence"/>
</dbReference>
<name>A0AAU9JVM1_9CILI</name>
<sequence>MNEVPTTIRFLERNKGKVLTCYILYTIAKIAAVVISLAATGTTAKNGIDLFLIIYLAVDGYELLFFLVLGIFYYCGNVPISFSMTRGIQVILEV</sequence>
<keyword evidence="1" id="KW-1133">Transmembrane helix</keyword>
<dbReference type="AlphaFoldDB" id="A0AAU9JVM1"/>
<evidence type="ECO:0000313" key="3">
    <source>
        <dbReference type="Proteomes" id="UP001162131"/>
    </source>
</evidence>
<reference evidence="2" key="1">
    <citation type="submission" date="2021-09" db="EMBL/GenBank/DDBJ databases">
        <authorList>
            <consortium name="AG Swart"/>
            <person name="Singh M."/>
            <person name="Singh A."/>
            <person name="Seah K."/>
            <person name="Emmerich C."/>
        </authorList>
    </citation>
    <scope>NUCLEOTIDE SEQUENCE</scope>
    <source>
        <strain evidence="2">ATCC30299</strain>
    </source>
</reference>
<feature type="transmembrane region" description="Helical" evidence="1">
    <location>
        <begin position="52"/>
        <end position="76"/>
    </location>
</feature>
<organism evidence="2 3">
    <name type="scientific">Blepharisma stoltei</name>
    <dbReference type="NCBI Taxonomy" id="1481888"/>
    <lineage>
        <taxon>Eukaryota</taxon>
        <taxon>Sar</taxon>
        <taxon>Alveolata</taxon>
        <taxon>Ciliophora</taxon>
        <taxon>Postciliodesmatophora</taxon>
        <taxon>Heterotrichea</taxon>
        <taxon>Heterotrichida</taxon>
        <taxon>Blepharismidae</taxon>
        <taxon>Blepharisma</taxon>
    </lineage>
</organism>
<accession>A0AAU9JVM1</accession>
<comment type="caution">
    <text evidence="2">The sequence shown here is derived from an EMBL/GenBank/DDBJ whole genome shotgun (WGS) entry which is preliminary data.</text>
</comment>
<evidence type="ECO:0000256" key="1">
    <source>
        <dbReference type="SAM" id="Phobius"/>
    </source>
</evidence>
<keyword evidence="1" id="KW-0812">Transmembrane</keyword>
<protein>
    <submittedName>
        <fullName evidence="2">Uncharacterized protein</fullName>
    </submittedName>
</protein>
<keyword evidence="3" id="KW-1185">Reference proteome</keyword>
<keyword evidence="1" id="KW-0472">Membrane</keyword>
<gene>
    <name evidence="2" type="ORF">BSTOLATCC_MIC43523</name>
</gene>